<keyword evidence="9" id="KW-0677">Repeat</keyword>
<dbReference type="GO" id="GO:0005829">
    <property type="term" value="C:cytosol"/>
    <property type="evidence" value="ECO:0007669"/>
    <property type="project" value="UniProtKB-SubCell"/>
</dbReference>
<evidence type="ECO:0000256" key="21">
    <source>
        <dbReference type="ARBA" id="ARBA00053494"/>
    </source>
</evidence>
<evidence type="ECO:0000256" key="24">
    <source>
        <dbReference type="PROSITE-ProRule" id="PRU01143"/>
    </source>
</evidence>
<dbReference type="GO" id="GO:0000422">
    <property type="term" value="P:autophagy of mitochondrion"/>
    <property type="evidence" value="ECO:0007669"/>
    <property type="project" value="TreeGrafter"/>
</dbReference>
<keyword evidence="17" id="KW-0804">Transcription</keyword>
<dbReference type="InterPro" id="IPR019460">
    <property type="entry name" value="Atg11_C"/>
</dbReference>
<evidence type="ECO:0000256" key="17">
    <source>
        <dbReference type="ARBA" id="ARBA00023163"/>
    </source>
</evidence>
<evidence type="ECO:0000256" key="26">
    <source>
        <dbReference type="SAM" id="MobiDB-lite"/>
    </source>
</evidence>
<keyword evidence="18" id="KW-0458">Lysosome</keyword>
<keyword evidence="6" id="KW-0963">Cytoplasm</keyword>
<dbReference type="GO" id="GO:1990316">
    <property type="term" value="C:Atg1/ULK1 kinase complex"/>
    <property type="evidence" value="ECO:0007669"/>
    <property type="project" value="TreeGrafter"/>
</dbReference>
<proteinExistence type="predicted"/>
<feature type="region of interest" description="Disordered" evidence="26">
    <location>
        <begin position="1290"/>
        <end position="1318"/>
    </location>
</feature>
<feature type="coiled-coil region" evidence="25">
    <location>
        <begin position="1545"/>
        <end position="1572"/>
    </location>
</feature>
<keyword evidence="19" id="KW-0539">Nucleus</keyword>
<dbReference type="GO" id="GO:0008285">
    <property type="term" value="P:negative regulation of cell population proliferation"/>
    <property type="evidence" value="ECO:0007669"/>
    <property type="project" value="UniProtKB-ARBA"/>
</dbReference>
<feature type="compositionally biased region" description="Basic and acidic residues" evidence="26">
    <location>
        <begin position="1950"/>
        <end position="1967"/>
    </location>
</feature>
<dbReference type="Pfam" id="PF08474">
    <property type="entry name" value="MYT1"/>
    <property type="match status" value="1"/>
</dbReference>
<dbReference type="Pfam" id="PF10377">
    <property type="entry name" value="ATG11"/>
    <property type="match status" value="1"/>
</dbReference>
<evidence type="ECO:0000259" key="29">
    <source>
        <dbReference type="Pfam" id="PF10377"/>
    </source>
</evidence>
<feature type="coiled-coil region" evidence="25">
    <location>
        <begin position="2646"/>
        <end position="2702"/>
    </location>
</feature>
<name>A0A6A4TLA2_SCOMX</name>
<dbReference type="PANTHER" id="PTHR13222">
    <property type="entry name" value="RB1-INDUCIBLE COILED-COIL"/>
    <property type="match status" value="1"/>
</dbReference>
<evidence type="ECO:0000256" key="25">
    <source>
        <dbReference type="SAM" id="Coils"/>
    </source>
</evidence>
<keyword evidence="13" id="KW-0072">Autophagy</keyword>
<feature type="coiled-coil region" evidence="25">
    <location>
        <begin position="1364"/>
        <end position="1467"/>
    </location>
</feature>
<dbReference type="SUPFAM" id="SSF103637">
    <property type="entry name" value="CCHHC domain"/>
    <property type="match status" value="6"/>
</dbReference>
<dbReference type="GO" id="GO:0061709">
    <property type="term" value="P:reticulophagy"/>
    <property type="evidence" value="ECO:0007669"/>
    <property type="project" value="TreeGrafter"/>
</dbReference>
<dbReference type="GO" id="GO:0034517">
    <property type="term" value="P:ribophagy"/>
    <property type="evidence" value="ECO:0007669"/>
    <property type="project" value="TreeGrafter"/>
</dbReference>
<dbReference type="GO" id="GO:0015031">
    <property type="term" value="P:protein transport"/>
    <property type="evidence" value="ECO:0007669"/>
    <property type="project" value="UniProtKB-KW"/>
</dbReference>
<dbReference type="GO" id="GO:0019901">
    <property type="term" value="F:protein kinase binding"/>
    <property type="evidence" value="ECO:0007669"/>
    <property type="project" value="UniProtKB-ARBA"/>
</dbReference>
<dbReference type="Gene3D" id="3.10.20.90">
    <property type="entry name" value="Phosphatidylinositol 3-kinase Catalytic Subunit, Chain A, domain 1"/>
    <property type="match status" value="1"/>
</dbReference>
<evidence type="ECO:0000256" key="11">
    <source>
        <dbReference type="ARBA" id="ARBA00022833"/>
    </source>
</evidence>
<dbReference type="Pfam" id="PF01530">
    <property type="entry name" value="zf-C2HC"/>
    <property type="match status" value="6"/>
</dbReference>
<evidence type="ECO:0000256" key="12">
    <source>
        <dbReference type="ARBA" id="ARBA00022927"/>
    </source>
</evidence>
<accession>A0A6A4TLA2</accession>
<organism evidence="30 31">
    <name type="scientific">Scophthalmus maximus</name>
    <name type="common">Turbot</name>
    <name type="synonym">Psetta maxima</name>
    <dbReference type="NCBI Taxonomy" id="52904"/>
    <lineage>
        <taxon>Eukaryota</taxon>
        <taxon>Metazoa</taxon>
        <taxon>Chordata</taxon>
        <taxon>Craniata</taxon>
        <taxon>Vertebrata</taxon>
        <taxon>Euteleostomi</taxon>
        <taxon>Actinopterygii</taxon>
        <taxon>Neopterygii</taxon>
        <taxon>Teleostei</taxon>
        <taxon>Neoteleostei</taxon>
        <taxon>Acanthomorphata</taxon>
        <taxon>Carangaria</taxon>
        <taxon>Pleuronectiformes</taxon>
        <taxon>Pleuronectoidei</taxon>
        <taxon>Scophthalmidae</taxon>
        <taxon>Scophthalmus</taxon>
    </lineage>
</organism>
<evidence type="ECO:0000256" key="15">
    <source>
        <dbReference type="ARBA" id="ARBA00023054"/>
    </source>
</evidence>
<feature type="compositionally biased region" description="Basic and acidic residues" evidence="26">
    <location>
        <begin position="1305"/>
        <end position="1318"/>
    </location>
</feature>
<keyword evidence="10 24" id="KW-0863">Zinc-finger</keyword>
<keyword evidence="12" id="KW-0653">Protein transport</keyword>
<keyword evidence="7" id="KW-0597">Phosphoprotein</keyword>
<feature type="region of interest" description="Disordered" evidence="26">
    <location>
        <begin position="1861"/>
        <end position="1925"/>
    </location>
</feature>
<dbReference type="GO" id="GO:0000045">
    <property type="term" value="P:autophagosome assembly"/>
    <property type="evidence" value="ECO:0007669"/>
    <property type="project" value="InterPro"/>
</dbReference>
<sequence>MPTARTLLRGLHRCLRLTRGPRLLGVEETMGSASARRPGPLPRVRRFCAGNGTGVESSAVPAVNNGSTLTFDTDLAVQTVLELKHAIQAKYKIAIQHQVLVVNGGECMAAERRVCSYSAGTETNPIFLFNKEMILCDRDPTIPKTTFSIESEIQVKVEESLLMPAVFHTVASRTQLALEMFEVAKKLCSFCERLVHDEHLQHQGWAAIMANLDDCTLSYQKLLMKFDTSYSNYQHDLEEIKVKLTKLGTAVSVMARIPLLESLTRHSYRESMEKSTSTPGKDSDETEGEKSTESARFTAEAKRPSKLSASFSVSGAATSGDQETNEMTDSGGLRAALLDDDDDDDDDTPYFANLSSFNVTLLDWINVQDRPNDVESVVRKCFDSINRLDPRLIQPFLADCRDTIAKLDNQNMKAIKGLEDRLYALDQMIASCKKLVNEQKELAQGFLANQKRAENLKDTSVLPDLCLSHTNQLMIMLNNHRKLLDIKKKCTTAKQELANNLQVRLKWCCYVMLHADQDSEKLQALLRLLTELIERVRVVEALSTVPQMYCLAVVEVVRRKMFMRHYREWAYALVKDGKQLYEAEKFKRESFGKLFRKSFLRNRLFRGLDSWPPTSFCTRKPRRFDDELPDISLEDLQYLKSCCPLEVQPFLMLPTLCDFEPLNHHVETLHQLVQAAQSVDEMSKTITDLLSEQRSSCCYSAHRSTVLTPQADSIPGSSTPVSPKTPASLGLQGASCQPLHVPVPAPLEDLSPDSIDAQTFDFETIGHPNMDPVLQQGSLDLDSLAESPESDFMSAVNEFVIEENLTSPNPISDPTSPDMMVESLYSSVINAIDIKRMQDTTTLERENLRITVLKQVIDKYQSAAEESHSNLRSVKDDLYHLRGLVLKEHHDFSFVLRNTTTEVRNIVDNFCQTHELKLKEQHQSELLSVRQDLEKQVQTLMEENQVNQNIVRDVQRAMLELEGLMERKEKELTQLENERERWVETESGLTERIKNLEQTISELAEEIKTLSAARDSLSSQLESLHFEIERGQQKIRQELEVVEQSHLKELEVRMTLEHKVELETVSKENQEALEHLAAENSTKLSEASDQHATAVREKDNQIKDLEARITELAELRCKLEVELALKESETEEVRLLFDEAKVQQAEAVKSQVEAETKVLDEELADIKKQLQLKNEEYELDLAELRSLMSIEKDHCISELVDRHEEETILLRSELSSMQQQVQDAEKNHIEQQQKLKQELDQHVALNEEREKQFSNFQELEQELRTAVNNLQAENDLLSNKLEQDRQAFEKDLEKQESTKVASPDALKELELQKEETEKRLSEKIKQLESELHERQSSKSDDGLSLHVQASADSGAPLSLDSALQERLQQERASLQSQMELLEKRKNEEMQNLKTSLIAEQQTNFNTVLTREKLKKEQIINELTEKLRTVTQQQDKDKGLIETLSEDRASVMQEKKHLEEELNRLRSTALVSSAFFTPNPSAHEVTESGAGAAAASARALPAAGACSSEPMTEADRLASVAAIRDDEQVDSAVEASMVTVHDNILMSEEKQRIIILERTLHMKEEENKRLSQRLMSQSMSSVSSRHSDKIAIRDFQVGDLVLIILDERHDNYVLFTVGPTLYFLHSESLTALDLKPASGTSRRPWVLGKVMEKEYCQAKKKTMKGADKAIVAKSFGKWKSSSLRSRTMEKPDEPSEESKEESLSNCTCEAPQLGKKPVDNELHDHLLRDKKCESINQGGECGSGISSYRALGKLQSKMESDGEEQTLKTCSTGLVDCNTDTHSPYGSVARKRSAQEGVQGAPVNKRKSLLMKPRHYSPSEACEEESEDLAPPQDKEELRNIDTPADGNLNAVNVVANGNGFHDAAVKSSDSLGWSEVTSDGSPLCEPDTSEPLIDEDEEELLNNQEEDQSQGRMSGTSSPQSPLGDMREAEWEPLSLSAKVNISGCSPSRASEDLSGRNSHFKEEPHSELGGPMGRANIFQSEALRYRPPPTDEDSEGETEVERSPRLDGWALGLHERGLEMSRGRVNLSLLEQAIALQTEQRQVLHHAYREMDRFLMEQMTNERRHHRMMDMDSRLNYHGGKDSPRTDKKDIKCPTPGCDGTGHVTGLYPHHRSLSGCPHKVRVPPEILAMHENVLKCPTPGCTGRGHVNSNRSTHRSLSGCPIAAAVKVSKPQDDSLKCRQTPDRSPRAIGLMKKFEMNQLNYRLSHPVAALQTSLTKDMDNYSRIRFDYASFDAQVFGKQPLTGTNQLQEMSHYPDSPQQYPGFLGAPGGRVTTSGQHSPPSQFKKEDGLQAEAATAAILNLSTHYRKNMEAVAGRPLATSTKDMLIEVDENGTLDLSMKKCKENVKAQTKAPSDEPLSPPESAVAKGGSVLISPAFYQPLCERDSWESPIPVNFSKVHVLQEEEDYDQVSLEEQLYQGDGSMMSPKTKLLLRDSKKELLSCPTPGCDGSGHVTGNYASHRSVSGCPLADKTLKSLMAANSQELKCPTPGCDGSGHVTGNYASHRSLSGCPRARKGGLKLTPNKDDKDEPELKCPVIGCDGQGHISGKYTSHRSAGSCPLAAKRQKESSINGLPFAWKANKQELPHCPLPGCNGLGHANNVFATHRSLSGCPLNAQSIKKKHSEEEMMTIKLKASSGVENEENIQHLDHEIEELNESNMKIESDMMHLQTQQISSMECNLKTIEEENKMIEQHNDSLLKELACLSQALINSLTDIQLPQMGPISEHNFEAYVNTLTDMYNNSEHEYSPECKALLDNIKQAIKGIHV</sequence>
<dbReference type="InterPro" id="IPR013681">
    <property type="entry name" value="Myelin_TF"/>
</dbReference>
<dbReference type="GO" id="GO:0031090">
    <property type="term" value="C:organelle membrane"/>
    <property type="evidence" value="ECO:0007669"/>
    <property type="project" value="UniProtKB-ARBA"/>
</dbReference>
<feature type="compositionally biased region" description="Polar residues" evidence="26">
    <location>
        <begin position="1910"/>
        <end position="1921"/>
    </location>
</feature>
<evidence type="ECO:0000256" key="4">
    <source>
        <dbReference type="ARBA" id="ARBA00004514"/>
    </source>
</evidence>
<reference evidence="30 31" key="1">
    <citation type="submission" date="2019-06" db="EMBL/GenBank/DDBJ databases">
        <title>Draft genomes of female and male turbot (Scophthalmus maximus).</title>
        <authorList>
            <person name="Xu H."/>
            <person name="Xu X.-W."/>
            <person name="Shao C."/>
            <person name="Chen S."/>
        </authorList>
    </citation>
    <scope>NUCLEOTIDE SEQUENCE [LARGE SCALE GENOMIC DNA]</scope>
    <source>
        <strain evidence="30">Ysfricsl-2016a</strain>
        <tissue evidence="30">Blood</tissue>
    </source>
</reference>
<dbReference type="GO" id="GO:0008270">
    <property type="term" value="F:zinc ion binding"/>
    <property type="evidence" value="ECO:0007669"/>
    <property type="project" value="UniProtKB-KW"/>
</dbReference>
<feature type="compositionally biased region" description="Polar residues" evidence="26">
    <location>
        <begin position="709"/>
        <end position="722"/>
    </location>
</feature>
<feature type="compositionally biased region" description="Basic and acidic residues" evidence="26">
    <location>
        <begin position="288"/>
        <end position="303"/>
    </location>
</feature>
<evidence type="ECO:0000313" key="31">
    <source>
        <dbReference type="Proteomes" id="UP000438429"/>
    </source>
</evidence>
<dbReference type="GO" id="GO:0003677">
    <property type="term" value="F:DNA binding"/>
    <property type="evidence" value="ECO:0007669"/>
    <property type="project" value="UniProtKB-KW"/>
</dbReference>
<feature type="coiled-coil region" evidence="25">
    <location>
        <begin position="923"/>
        <end position="1020"/>
    </location>
</feature>
<keyword evidence="5" id="KW-0813">Transport</keyword>
<dbReference type="Pfam" id="PF04108">
    <property type="entry name" value="ATG17_like"/>
    <property type="match status" value="1"/>
</dbReference>
<dbReference type="GO" id="GO:0060090">
    <property type="term" value="F:molecular adaptor activity"/>
    <property type="evidence" value="ECO:0007669"/>
    <property type="project" value="TreeGrafter"/>
</dbReference>
<dbReference type="GO" id="GO:0061723">
    <property type="term" value="P:glycophagy"/>
    <property type="evidence" value="ECO:0007669"/>
    <property type="project" value="TreeGrafter"/>
</dbReference>
<evidence type="ECO:0000256" key="8">
    <source>
        <dbReference type="ARBA" id="ARBA00022723"/>
    </source>
</evidence>
<evidence type="ECO:0000256" key="23">
    <source>
        <dbReference type="ARBA" id="ARBA00080154"/>
    </source>
</evidence>
<keyword evidence="8" id="KW-0479">Metal-binding</keyword>
<evidence type="ECO:0000256" key="19">
    <source>
        <dbReference type="ARBA" id="ARBA00023242"/>
    </source>
</evidence>
<evidence type="ECO:0000256" key="5">
    <source>
        <dbReference type="ARBA" id="ARBA00022448"/>
    </source>
</evidence>
<feature type="compositionally biased region" description="Polar residues" evidence="26">
    <location>
        <begin position="1867"/>
        <end position="1880"/>
    </location>
</feature>
<comment type="caution">
    <text evidence="30">The sequence shown here is derived from an EMBL/GenBank/DDBJ whole genome shotgun (WGS) entry which is preliminary data.</text>
</comment>
<dbReference type="GO" id="GO:0034727">
    <property type="term" value="P:piecemeal microautophagy of the nucleus"/>
    <property type="evidence" value="ECO:0007669"/>
    <property type="project" value="TreeGrafter"/>
</dbReference>
<dbReference type="CDD" id="cd17060">
    <property type="entry name" value="Ubl_RB1CC1"/>
    <property type="match status" value="1"/>
</dbReference>
<keyword evidence="20" id="KW-0131">Cell cycle</keyword>
<dbReference type="FunFam" id="3.10.20.90:FF:000049">
    <property type="entry name" value="RB1-inducible coiled-coil protein 1 isoform X1"/>
    <property type="match status" value="1"/>
</dbReference>
<feature type="region of interest" description="Disordered" evidence="26">
    <location>
        <begin position="1942"/>
        <end position="2004"/>
    </location>
</feature>
<dbReference type="InterPro" id="IPR045326">
    <property type="entry name" value="ATG17-like_dom"/>
</dbReference>
<dbReference type="EMBL" id="VEVO01000001">
    <property type="protein sequence ID" value="KAF0046863.1"/>
    <property type="molecule type" value="Genomic_DNA"/>
</dbReference>
<feature type="region of interest" description="Disordered" evidence="26">
    <location>
        <begin position="2349"/>
        <end position="2368"/>
    </location>
</feature>
<evidence type="ECO:0000256" key="3">
    <source>
        <dbReference type="ARBA" id="ARBA00004371"/>
    </source>
</evidence>
<feature type="domain" description="Myelin transcription factor 1" evidence="28">
    <location>
        <begin position="2204"/>
        <end position="2433"/>
    </location>
</feature>
<keyword evidence="15 25" id="KW-0175">Coiled coil</keyword>
<keyword evidence="11" id="KW-0862">Zinc</keyword>
<comment type="subcellular location">
    <subcellularLocation>
        <location evidence="4">Cytoplasm</location>
        <location evidence="4">Cytosol</location>
    </subcellularLocation>
    <subcellularLocation>
        <location evidence="3">Lysosome</location>
    </subcellularLocation>
    <subcellularLocation>
        <location evidence="1">Nucleus</location>
    </subcellularLocation>
    <subcellularLocation>
        <location evidence="2">Preautophagosomal structure</location>
    </subcellularLocation>
</comment>
<dbReference type="InterPro" id="IPR002515">
    <property type="entry name" value="Znf_C2H2C"/>
</dbReference>
<dbReference type="PROSITE" id="PS51802">
    <property type="entry name" value="ZF_CCHHC"/>
    <property type="match status" value="6"/>
</dbReference>
<evidence type="ECO:0000256" key="13">
    <source>
        <dbReference type="ARBA" id="ARBA00023006"/>
    </source>
</evidence>
<feature type="region of interest" description="Disordered" evidence="26">
    <location>
        <begin position="268"/>
        <end position="303"/>
    </location>
</feature>
<dbReference type="GO" id="GO:0006355">
    <property type="term" value="P:regulation of DNA-templated transcription"/>
    <property type="evidence" value="ECO:0007669"/>
    <property type="project" value="InterPro"/>
</dbReference>
<protein>
    <recommendedName>
        <fullName evidence="22">RB1-inducible coiled-coil protein 1</fullName>
    </recommendedName>
    <alternativeName>
        <fullName evidence="23">FAK family kinase-interacting protein of 200 kDa</fullName>
    </alternativeName>
</protein>
<keyword evidence="14" id="KW-0805">Transcription regulation</keyword>
<evidence type="ECO:0000256" key="16">
    <source>
        <dbReference type="ARBA" id="ARBA00023125"/>
    </source>
</evidence>
<feature type="domain" description="Autophagy protein ATG17-like" evidence="27">
    <location>
        <begin position="176"/>
        <end position="594"/>
    </location>
</feature>
<evidence type="ECO:0000256" key="6">
    <source>
        <dbReference type="ARBA" id="ARBA00022490"/>
    </source>
</evidence>
<feature type="region of interest" description="Disordered" evidence="26">
    <location>
        <begin position="709"/>
        <end position="729"/>
    </location>
</feature>
<feature type="compositionally biased region" description="Basic and acidic residues" evidence="26">
    <location>
        <begin position="1685"/>
        <end position="1701"/>
    </location>
</feature>
<dbReference type="GO" id="GO:0005634">
    <property type="term" value="C:nucleus"/>
    <property type="evidence" value="ECO:0007669"/>
    <property type="project" value="UniProtKB-SubCell"/>
</dbReference>
<evidence type="ECO:0000256" key="22">
    <source>
        <dbReference type="ARBA" id="ARBA00069790"/>
    </source>
</evidence>
<feature type="compositionally biased region" description="Acidic residues" evidence="26">
    <location>
        <begin position="1892"/>
        <end position="1908"/>
    </location>
</feature>
<evidence type="ECO:0000256" key="20">
    <source>
        <dbReference type="ARBA" id="ARBA00023306"/>
    </source>
</evidence>
<dbReference type="Proteomes" id="UP000438429">
    <property type="component" value="Unassembled WGS sequence"/>
</dbReference>
<evidence type="ECO:0000256" key="9">
    <source>
        <dbReference type="ARBA" id="ARBA00022737"/>
    </source>
</evidence>
<keyword evidence="16" id="KW-0238">DNA-binding</keyword>
<feature type="domain" description="Autophagy-related protein 11 C-terminal" evidence="29">
    <location>
        <begin position="1570"/>
        <end position="1661"/>
    </location>
</feature>
<evidence type="ECO:0000256" key="14">
    <source>
        <dbReference type="ARBA" id="ARBA00023015"/>
    </source>
</evidence>
<dbReference type="FunFam" id="4.10.320.30:FF:000001">
    <property type="entry name" value="Myelin transcription factor 1-like, a"/>
    <property type="match status" value="6"/>
</dbReference>
<feature type="compositionally biased region" description="Basic residues" evidence="26">
    <location>
        <begin position="1803"/>
        <end position="1814"/>
    </location>
</feature>
<evidence type="ECO:0000256" key="18">
    <source>
        <dbReference type="ARBA" id="ARBA00023228"/>
    </source>
</evidence>
<evidence type="ECO:0000256" key="2">
    <source>
        <dbReference type="ARBA" id="ARBA00004329"/>
    </source>
</evidence>
<dbReference type="PANTHER" id="PTHR13222:SF1">
    <property type="entry name" value="RB1-INDUCIBLE COILED-COIL PROTEIN 1"/>
    <property type="match status" value="1"/>
</dbReference>
<gene>
    <name evidence="30" type="ORF">F2P81_000496</name>
</gene>
<evidence type="ECO:0000259" key="28">
    <source>
        <dbReference type="Pfam" id="PF08474"/>
    </source>
</evidence>
<evidence type="ECO:0000313" key="30">
    <source>
        <dbReference type="EMBL" id="KAF0046863.1"/>
    </source>
</evidence>
<evidence type="ECO:0000256" key="7">
    <source>
        <dbReference type="ARBA" id="ARBA00022553"/>
    </source>
</evidence>
<dbReference type="GO" id="GO:0005764">
    <property type="term" value="C:lysosome"/>
    <property type="evidence" value="ECO:0007669"/>
    <property type="project" value="UniProtKB-SubCell"/>
</dbReference>
<dbReference type="InterPro" id="IPR036060">
    <property type="entry name" value="Znf_C2H2C_sf"/>
</dbReference>
<evidence type="ECO:0000256" key="1">
    <source>
        <dbReference type="ARBA" id="ARBA00004123"/>
    </source>
</evidence>
<dbReference type="InterPro" id="IPR040040">
    <property type="entry name" value="ATG11"/>
</dbReference>
<comment type="function">
    <text evidence="21">Involved in autophagy. Regulates early events but also late events of autophagosome formation through direct interaction with Atg16L1. Required for the formation of the autophagosome-like double-membrane structure that surrounds the Salmonella-containing vacuole (SCV) during S.typhimurium infection and subsequent xenophagy. Involved in repair of DNA damage caused by ionizing radiation, which subsequently improves cell survival by decreasing apoptosis. Inhibits PTK2/FAK1 and PTK2B/PYK2 kinase activity, affecting their downstream signaling pathways. Plays a role as a modulator of TGF-beta-signaling by restricting substrate specificity of RNF111. Functions as a DNA-binding transcription factor. Is a potent regulator of the RB1 pathway through induction of RB1 expression. Plays a crucial role in muscular differentiation. Plays an indispensable role in fetal hematopoiesis and in the regulation of neuronal homeostasis.</text>
</comment>
<dbReference type="GO" id="GO:0034045">
    <property type="term" value="C:phagophore assembly site membrane"/>
    <property type="evidence" value="ECO:0007669"/>
    <property type="project" value="TreeGrafter"/>
</dbReference>
<feature type="region of interest" description="Disordered" evidence="26">
    <location>
        <begin position="1789"/>
        <end position="1845"/>
    </location>
</feature>
<feature type="region of interest" description="Disordered" evidence="26">
    <location>
        <begin position="1681"/>
        <end position="1705"/>
    </location>
</feature>
<evidence type="ECO:0000256" key="10">
    <source>
        <dbReference type="ARBA" id="ARBA00022771"/>
    </source>
</evidence>
<evidence type="ECO:0000259" key="27">
    <source>
        <dbReference type="Pfam" id="PF04108"/>
    </source>
</evidence>
<dbReference type="Gene3D" id="4.10.320.30">
    <property type="match status" value="6"/>
</dbReference>